<organism evidence="9 10">
    <name type="scientific">Anaerobaca lacustris</name>
    <dbReference type="NCBI Taxonomy" id="3044600"/>
    <lineage>
        <taxon>Bacteria</taxon>
        <taxon>Pseudomonadati</taxon>
        <taxon>Planctomycetota</taxon>
        <taxon>Phycisphaerae</taxon>
        <taxon>Sedimentisphaerales</taxon>
        <taxon>Anaerobacaceae</taxon>
        <taxon>Anaerobaca</taxon>
    </lineage>
</organism>
<dbReference type="PANTHER" id="PTHR30354">
    <property type="entry name" value="GNT FAMILY GLUCONATE TRANSPORTER"/>
    <property type="match status" value="1"/>
</dbReference>
<keyword evidence="3" id="KW-1003">Cell membrane</keyword>
<feature type="transmembrane region" description="Helical" evidence="8">
    <location>
        <begin position="20"/>
        <end position="39"/>
    </location>
</feature>
<feature type="transmembrane region" description="Helical" evidence="8">
    <location>
        <begin position="82"/>
        <end position="102"/>
    </location>
</feature>
<dbReference type="AlphaFoldDB" id="A0AAW6TX34"/>
<feature type="transmembrane region" description="Helical" evidence="8">
    <location>
        <begin position="286"/>
        <end position="308"/>
    </location>
</feature>
<evidence type="ECO:0000256" key="4">
    <source>
        <dbReference type="ARBA" id="ARBA00022692"/>
    </source>
</evidence>
<dbReference type="InterPro" id="IPR003474">
    <property type="entry name" value="Glcn_transporter"/>
</dbReference>
<sequence>MNGLILSTVGAAQPPDPIGVAGPLLILAVGIAIVIGMIVALRVNAFLALITAALVVSLLAPGEFSDKISRVAAEFGTMAGKIGLVIAFAAIIGRCLIDSGAADRVVRLFVGLLGEKRCAISLMSSGFVLSVPVFFDTVFYLLLPLARSMHRRTGRSYLLLILAMGAGASITHSLVPPTPGPLLIAGTLGIDLGMMMLVGLLCAAPTAVAIYFLVGWLARRIDIPMRPLEGTGPEPEPLPDEQLPALLPSILPIILPVVLISMHTIVSTLAKGADEAAAIRKVEMVTAVLGNANLAMLLSAAIALYVLWSQRRPTREQFARTVESSLMSGGVIILITSAGGAFGAMLQQARVAEAIQQLVAGDSTAALGGVKVLFMAFFIATLLKFAQGSSTVSMIATSGMLAGMIASPQALGYHPAYLAAAIGFGAQCGNWMNDSGFWIFAKMGGLTEIETLKTWTVTVSSMAVIGLLITAAFATVLPLI</sequence>
<feature type="transmembrane region" description="Helical" evidence="8">
    <location>
        <begin position="454"/>
        <end position="477"/>
    </location>
</feature>
<feature type="transmembrane region" description="Helical" evidence="8">
    <location>
        <begin position="157"/>
        <end position="175"/>
    </location>
</feature>
<evidence type="ECO:0000256" key="6">
    <source>
        <dbReference type="ARBA" id="ARBA00023136"/>
    </source>
</evidence>
<evidence type="ECO:0000313" key="9">
    <source>
        <dbReference type="EMBL" id="MDI6450017.1"/>
    </source>
</evidence>
<evidence type="ECO:0000313" key="10">
    <source>
        <dbReference type="Proteomes" id="UP001431776"/>
    </source>
</evidence>
<dbReference type="GO" id="GO:0015128">
    <property type="term" value="F:gluconate transmembrane transporter activity"/>
    <property type="evidence" value="ECO:0007669"/>
    <property type="project" value="InterPro"/>
</dbReference>
<comment type="subcellular location">
    <subcellularLocation>
        <location evidence="1">Cell membrane</location>
        <topology evidence="1">Multi-pass membrane protein</topology>
    </subcellularLocation>
</comment>
<keyword evidence="2" id="KW-0813">Transport</keyword>
<feature type="transmembrane region" description="Helical" evidence="8">
    <location>
        <begin position="45"/>
        <end position="62"/>
    </location>
</feature>
<feature type="transmembrane region" description="Helical" evidence="8">
    <location>
        <begin position="195"/>
        <end position="218"/>
    </location>
</feature>
<evidence type="ECO:0000256" key="7">
    <source>
        <dbReference type="ARBA" id="ARBA00049663"/>
    </source>
</evidence>
<reference evidence="9" key="1">
    <citation type="submission" date="2023-05" db="EMBL/GenBank/DDBJ databases">
        <title>Anaerotaeda fermentans gen. nov., sp. nov., a novel anaerobic planctomycete of the new family within the order Sedimentisphaerales isolated from Taman Peninsula, Russia.</title>
        <authorList>
            <person name="Khomyakova M.A."/>
            <person name="Merkel A.Y."/>
            <person name="Slobodkin A.I."/>
        </authorList>
    </citation>
    <scope>NUCLEOTIDE SEQUENCE</scope>
    <source>
        <strain evidence="9">M17dextr</strain>
    </source>
</reference>
<accession>A0AAW6TX34</accession>
<dbReference type="EMBL" id="JASCXX010000015">
    <property type="protein sequence ID" value="MDI6450017.1"/>
    <property type="molecule type" value="Genomic_DNA"/>
</dbReference>
<keyword evidence="6 8" id="KW-0472">Membrane</keyword>
<evidence type="ECO:0000256" key="1">
    <source>
        <dbReference type="ARBA" id="ARBA00004651"/>
    </source>
</evidence>
<dbReference type="Proteomes" id="UP001431776">
    <property type="component" value="Unassembled WGS sequence"/>
</dbReference>
<feature type="transmembrane region" description="Helical" evidence="8">
    <location>
        <begin position="366"/>
        <end position="385"/>
    </location>
</feature>
<dbReference type="GO" id="GO:0005886">
    <property type="term" value="C:plasma membrane"/>
    <property type="evidence" value="ECO:0007669"/>
    <property type="project" value="UniProtKB-SubCell"/>
</dbReference>
<name>A0AAW6TX34_9BACT</name>
<dbReference type="RefSeq" id="WP_349245425.1">
    <property type="nucleotide sequence ID" value="NZ_JASCXX010000015.1"/>
</dbReference>
<evidence type="ECO:0000256" key="2">
    <source>
        <dbReference type="ARBA" id="ARBA00022448"/>
    </source>
</evidence>
<evidence type="ECO:0000256" key="5">
    <source>
        <dbReference type="ARBA" id="ARBA00022989"/>
    </source>
</evidence>
<dbReference type="PANTHER" id="PTHR30354:SF22">
    <property type="entry name" value="HIGH-AFFINITY GLUCONATE TRANSPORTER"/>
    <property type="match status" value="1"/>
</dbReference>
<feature type="transmembrane region" description="Helical" evidence="8">
    <location>
        <begin position="329"/>
        <end position="346"/>
    </location>
</feature>
<proteinExistence type="inferred from homology"/>
<comment type="similarity">
    <text evidence="7">Belongs to the GntP permease family.</text>
</comment>
<gene>
    <name evidence="9" type="ORF">QJ522_13240</name>
</gene>
<keyword evidence="5 8" id="KW-1133">Transmembrane helix</keyword>
<feature type="transmembrane region" description="Helical" evidence="8">
    <location>
        <begin position="245"/>
        <end position="266"/>
    </location>
</feature>
<protein>
    <submittedName>
        <fullName evidence="9">SLC13 family permease</fullName>
    </submittedName>
</protein>
<evidence type="ECO:0000256" key="3">
    <source>
        <dbReference type="ARBA" id="ARBA00022475"/>
    </source>
</evidence>
<keyword evidence="10" id="KW-1185">Reference proteome</keyword>
<keyword evidence="4 8" id="KW-0812">Transmembrane</keyword>
<dbReference type="Pfam" id="PF02447">
    <property type="entry name" value="GntP_permease"/>
    <property type="match status" value="1"/>
</dbReference>
<evidence type="ECO:0000256" key="8">
    <source>
        <dbReference type="SAM" id="Phobius"/>
    </source>
</evidence>
<comment type="caution">
    <text evidence="9">The sequence shown here is derived from an EMBL/GenBank/DDBJ whole genome shotgun (WGS) entry which is preliminary data.</text>
</comment>